<dbReference type="EMBL" id="CM007649">
    <property type="protein sequence ID" value="ONM29113.1"/>
    <property type="molecule type" value="Genomic_DNA"/>
</dbReference>
<dbReference type="GO" id="GO:0006351">
    <property type="term" value="P:DNA-templated transcription"/>
    <property type="evidence" value="ECO:0007669"/>
    <property type="project" value="InterPro"/>
</dbReference>
<sequence length="325" mass="35605">MASSRKVRNANKRYTKINEDWQDKDETNVHKSKVRVAGAIRDRTSEMVEALYNINKAYLSLPEGTATAAGLIAMMTDHYNILDGSNSDHESNDSPKASRKPQKRGRARFQSVSKTSDARYADLGQSQPSSSSYGCLSLLTKKCAGDLLVGNRPRAVGKRTPRVPGASIYYRDDRGVTDRRAKTVANNGDDEGAHVAALALAENADSEMGSSKLHGFHLDADYPEGSLGSREAETGEYCKGSSFLTKNEGSGKPLKKGKKSQKRRKKAAHKTGDQFEDDREACSGTDEGHRSIKIKEDSELESLGWPSSTSNKRSRQLFFGGMSIF</sequence>
<evidence type="ECO:0000313" key="2">
    <source>
        <dbReference type="EMBL" id="ONM29110.1"/>
    </source>
</evidence>
<protein>
    <submittedName>
        <fullName evidence="2">Protein ALWAYS EARLY 3</fullName>
    </submittedName>
</protein>
<feature type="compositionally biased region" description="Basic residues" evidence="1">
    <location>
        <begin position="253"/>
        <end position="269"/>
    </location>
</feature>
<feature type="compositionally biased region" description="Basic and acidic residues" evidence="1">
    <location>
        <begin position="286"/>
        <end position="297"/>
    </location>
</feature>
<dbReference type="PANTHER" id="PTHR21689:SF2">
    <property type="entry name" value="PROTEIN LIN-9 HOMOLOG"/>
    <property type="match status" value="1"/>
</dbReference>
<feature type="region of interest" description="Disordered" evidence="1">
    <location>
        <begin position="83"/>
        <end position="131"/>
    </location>
</feature>
<accession>A0A1D6MI82</accession>
<dbReference type="EMBL" id="CM007649">
    <property type="protein sequence ID" value="ONM29105.1"/>
    <property type="molecule type" value="Genomic_DNA"/>
</dbReference>
<dbReference type="EMBL" id="CM007649">
    <property type="protein sequence ID" value="ONM29110.1"/>
    <property type="molecule type" value="Genomic_DNA"/>
</dbReference>
<dbReference type="EMBL" id="CM007649">
    <property type="protein sequence ID" value="ONM29099.1"/>
    <property type="molecule type" value="Genomic_DNA"/>
</dbReference>
<dbReference type="AlphaFoldDB" id="A0A1D6MI82"/>
<feature type="region of interest" description="Disordered" evidence="1">
    <location>
        <begin position="241"/>
        <end position="313"/>
    </location>
</feature>
<feature type="compositionally biased region" description="Basic residues" evidence="1">
    <location>
        <begin position="97"/>
        <end position="107"/>
    </location>
</feature>
<gene>
    <name evidence="2" type="ORF">ZEAMMB73_Zm00001d039537</name>
</gene>
<evidence type="ECO:0000256" key="1">
    <source>
        <dbReference type="SAM" id="MobiDB-lite"/>
    </source>
</evidence>
<dbReference type="ExpressionAtlas" id="A0A1D6MI82">
    <property type="expression patterns" value="baseline and differential"/>
</dbReference>
<dbReference type="EMBL" id="CM007649">
    <property type="protein sequence ID" value="ONM29112.1"/>
    <property type="molecule type" value="Genomic_DNA"/>
</dbReference>
<name>A0A1D6MI82_MAIZE</name>
<organism evidence="2">
    <name type="scientific">Zea mays</name>
    <name type="common">Maize</name>
    <dbReference type="NCBI Taxonomy" id="4577"/>
    <lineage>
        <taxon>Eukaryota</taxon>
        <taxon>Viridiplantae</taxon>
        <taxon>Streptophyta</taxon>
        <taxon>Embryophyta</taxon>
        <taxon>Tracheophyta</taxon>
        <taxon>Spermatophyta</taxon>
        <taxon>Magnoliopsida</taxon>
        <taxon>Liliopsida</taxon>
        <taxon>Poales</taxon>
        <taxon>Poaceae</taxon>
        <taxon>PACMAD clade</taxon>
        <taxon>Panicoideae</taxon>
        <taxon>Andropogonodae</taxon>
        <taxon>Andropogoneae</taxon>
        <taxon>Tripsacinae</taxon>
        <taxon>Zea</taxon>
    </lineage>
</organism>
<reference evidence="2" key="1">
    <citation type="submission" date="2015-12" db="EMBL/GenBank/DDBJ databases">
        <title>Update maize B73 reference genome by single molecule sequencing technologies.</title>
        <authorList>
            <consortium name="Maize Genome Sequencing Project"/>
            <person name="Ware D."/>
        </authorList>
    </citation>
    <scope>NUCLEOTIDE SEQUENCE [LARGE SCALE GENOMIC DNA]</scope>
    <source>
        <tissue evidence="2">Seedling</tissue>
    </source>
</reference>
<proteinExistence type="predicted"/>
<dbReference type="EMBL" id="CM007649">
    <property type="protein sequence ID" value="ONM29084.1"/>
    <property type="molecule type" value="Genomic_DNA"/>
</dbReference>
<dbReference type="PANTHER" id="PTHR21689">
    <property type="entry name" value="LIN-9"/>
    <property type="match status" value="1"/>
</dbReference>
<dbReference type="InterPro" id="IPR010561">
    <property type="entry name" value="LIN-9/ALY1"/>
</dbReference>
<dbReference type="EMBL" id="CM007649">
    <property type="protein sequence ID" value="ONM29090.1"/>
    <property type="molecule type" value="Genomic_DNA"/>
</dbReference>
<dbReference type="GO" id="GO:0017053">
    <property type="term" value="C:transcription repressor complex"/>
    <property type="evidence" value="ECO:0007669"/>
    <property type="project" value="InterPro"/>
</dbReference>